<organism evidence="2 3">
    <name type="scientific">Phytohabitans aurantiacus</name>
    <dbReference type="NCBI Taxonomy" id="3016789"/>
    <lineage>
        <taxon>Bacteria</taxon>
        <taxon>Bacillati</taxon>
        <taxon>Actinomycetota</taxon>
        <taxon>Actinomycetes</taxon>
        <taxon>Micromonosporales</taxon>
        <taxon>Micromonosporaceae</taxon>
    </lineage>
</organism>
<feature type="region of interest" description="Disordered" evidence="1">
    <location>
        <begin position="1"/>
        <end position="113"/>
    </location>
</feature>
<evidence type="ECO:0000313" key="3">
    <source>
        <dbReference type="Proteomes" id="UP001144280"/>
    </source>
</evidence>
<reference evidence="2" key="1">
    <citation type="submission" date="2022-12" db="EMBL/GenBank/DDBJ databases">
        <title>New Phytohabitans aurantiacus sp. RD004123 nov., an actinomycete isolated from soil.</title>
        <authorList>
            <person name="Triningsih D.W."/>
            <person name="Harunari E."/>
            <person name="Igarashi Y."/>
        </authorList>
    </citation>
    <scope>NUCLEOTIDE SEQUENCE</scope>
    <source>
        <strain evidence="2">RD004123</strain>
    </source>
</reference>
<name>A0ABQ5QW26_9ACTN</name>
<sequence length="113" mass="11671">MCAETRSNHVRSPLIGGRRAGRGETPSRAGGSAEERTGAGWLPRFHLPVGGPEGQGCLIGKAQRHKPRTKTEIRATATSAAPKTAAPAASPSASHDPPARGSEIPDLAAFERG</sequence>
<comment type="caution">
    <text evidence="2">The sequence shown here is derived from an EMBL/GenBank/DDBJ whole genome shotgun (WGS) entry which is preliminary data.</text>
</comment>
<keyword evidence="3" id="KW-1185">Reference proteome</keyword>
<dbReference type="EMBL" id="BSDI01000018">
    <property type="protein sequence ID" value="GLH98755.1"/>
    <property type="molecule type" value="Genomic_DNA"/>
</dbReference>
<proteinExistence type="predicted"/>
<accession>A0ABQ5QW26</accession>
<gene>
    <name evidence="2" type="ORF">Pa4123_40300</name>
</gene>
<evidence type="ECO:0000313" key="2">
    <source>
        <dbReference type="EMBL" id="GLH98755.1"/>
    </source>
</evidence>
<protein>
    <submittedName>
        <fullName evidence="2">Uncharacterized protein</fullName>
    </submittedName>
</protein>
<evidence type="ECO:0000256" key="1">
    <source>
        <dbReference type="SAM" id="MobiDB-lite"/>
    </source>
</evidence>
<dbReference type="Proteomes" id="UP001144280">
    <property type="component" value="Unassembled WGS sequence"/>
</dbReference>
<feature type="compositionally biased region" description="Low complexity" evidence="1">
    <location>
        <begin position="75"/>
        <end position="96"/>
    </location>
</feature>